<evidence type="ECO:0000256" key="6">
    <source>
        <dbReference type="ARBA" id="ARBA00023242"/>
    </source>
</evidence>
<dbReference type="AlphaFoldDB" id="A0A3A2ZHT8"/>
<keyword evidence="3" id="KW-0677">Repeat</keyword>
<feature type="compositionally biased region" description="Polar residues" evidence="8">
    <location>
        <begin position="1"/>
        <end position="13"/>
    </location>
</feature>
<evidence type="ECO:0000313" key="11">
    <source>
        <dbReference type="Proteomes" id="UP000266188"/>
    </source>
</evidence>
<evidence type="ECO:0000256" key="2">
    <source>
        <dbReference type="ARBA" id="ARBA00022723"/>
    </source>
</evidence>
<evidence type="ECO:0000313" key="10">
    <source>
        <dbReference type="EMBL" id="RJE22789.1"/>
    </source>
</evidence>
<dbReference type="GO" id="GO:0000981">
    <property type="term" value="F:DNA-binding transcription factor activity, RNA polymerase II-specific"/>
    <property type="evidence" value="ECO:0007669"/>
    <property type="project" value="TreeGrafter"/>
</dbReference>
<dbReference type="InterPro" id="IPR056436">
    <property type="entry name" value="Znf-C2H2_ZIC1-5/GLI1-3-like"/>
</dbReference>
<dbReference type="Gene3D" id="3.30.160.60">
    <property type="entry name" value="Classic Zinc Finger"/>
    <property type="match status" value="3"/>
</dbReference>
<dbReference type="FunFam" id="3.30.160.60:FF:000201">
    <property type="entry name" value="C2H2 finger domain protein (Gli3)"/>
    <property type="match status" value="1"/>
</dbReference>
<dbReference type="STRING" id="2070753.A0A3A2ZHT8"/>
<dbReference type="PROSITE" id="PS00028">
    <property type="entry name" value="ZINC_FINGER_C2H2_1"/>
    <property type="match status" value="1"/>
</dbReference>
<feature type="region of interest" description="Disordered" evidence="8">
    <location>
        <begin position="204"/>
        <end position="265"/>
    </location>
</feature>
<protein>
    <recommendedName>
        <fullName evidence="9">C2H2-type domain-containing protein</fullName>
    </recommendedName>
</protein>
<feature type="compositionally biased region" description="Low complexity" evidence="8">
    <location>
        <begin position="70"/>
        <end position="83"/>
    </location>
</feature>
<dbReference type="Pfam" id="PF23561">
    <property type="entry name" value="zf-C2H2_15"/>
    <property type="match status" value="1"/>
</dbReference>
<keyword evidence="11" id="KW-1185">Reference proteome</keyword>
<dbReference type="GO" id="GO:0000978">
    <property type="term" value="F:RNA polymerase II cis-regulatory region sequence-specific DNA binding"/>
    <property type="evidence" value="ECO:0007669"/>
    <property type="project" value="TreeGrafter"/>
</dbReference>
<dbReference type="GO" id="GO:0005634">
    <property type="term" value="C:nucleus"/>
    <property type="evidence" value="ECO:0007669"/>
    <property type="project" value="UniProtKB-SubCell"/>
</dbReference>
<evidence type="ECO:0000259" key="9">
    <source>
        <dbReference type="PROSITE" id="PS50157"/>
    </source>
</evidence>
<organism evidence="10 11">
    <name type="scientific">Aspergillus sclerotialis</name>
    <dbReference type="NCBI Taxonomy" id="2070753"/>
    <lineage>
        <taxon>Eukaryota</taxon>
        <taxon>Fungi</taxon>
        <taxon>Dikarya</taxon>
        <taxon>Ascomycota</taxon>
        <taxon>Pezizomycotina</taxon>
        <taxon>Eurotiomycetes</taxon>
        <taxon>Eurotiomycetidae</taxon>
        <taxon>Eurotiales</taxon>
        <taxon>Aspergillaceae</taxon>
        <taxon>Aspergillus</taxon>
        <taxon>Aspergillus subgen. Polypaecilum</taxon>
    </lineage>
</organism>
<dbReference type="PANTHER" id="PTHR45718:SF4">
    <property type="entry name" value="TRANSCRIPTIONAL ACTIVATOR CUBITUS INTERRUPTUS"/>
    <property type="match status" value="1"/>
</dbReference>
<keyword evidence="6" id="KW-0539">Nucleus</keyword>
<evidence type="ECO:0000256" key="5">
    <source>
        <dbReference type="ARBA" id="ARBA00022833"/>
    </source>
</evidence>
<evidence type="ECO:0000256" key="8">
    <source>
        <dbReference type="SAM" id="MobiDB-lite"/>
    </source>
</evidence>
<sequence length="407" mass="45660">MADSPGSTLSSIASDDMSDHEDLKPEHNQADSPSASSIMPPSKRRRTNAGALDHATPGSSHQEDNPPMSPSSSISSDTSGDIPNSPSIQALLGSGQDDEYSGHGGDQVTVCRWAGCEADDLGNLDALVQHIHEQHIATREKKFVCEWAGCPRNGQPHASGYALRAHMRSHTREKPFYCSLPECDRSFTRSDALAKHMRTVHETEALRPSDPVPKHQQSTPANKVQRIKLKLSQPKDDSEYPHTPTHSHLQNEPTAHPDEPTEPLEYSLPEFYGADIGFDDHELSLPPRELYRLLRRQIHWAEKEGQQLREEWEKIRPKRKEAWMEKEAIFDDVMDAEVQLLRHLSSMVGHDQYAFPKVQNQHQHQHQQYQQQAHGQQGESQPEQGQGRPEGVDVKPQVESGGIPSQF</sequence>
<gene>
    <name evidence="10" type="ORF">PHISCL_04892</name>
</gene>
<keyword evidence="5" id="KW-0862">Zinc</keyword>
<dbReference type="PROSITE" id="PS50157">
    <property type="entry name" value="ZINC_FINGER_C2H2_2"/>
    <property type="match status" value="2"/>
</dbReference>
<evidence type="ECO:0000256" key="3">
    <source>
        <dbReference type="ARBA" id="ARBA00022737"/>
    </source>
</evidence>
<feature type="domain" description="C2H2-type" evidence="9">
    <location>
        <begin position="143"/>
        <end position="175"/>
    </location>
</feature>
<feature type="compositionally biased region" description="Low complexity" evidence="8">
    <location>
        <begin position="359"/>
        <end position="389"/>
    </location>
</feature>
<evidence type="ECO:0000256" key="1">
    <source>
        <dbReference type="ARBA" id="ARBA00004123"/>
    </source>
</evidence>
<proteinExistence type="predicted"/>
<dbReference type="PANTHER" id="PTHR45718">
    <property type="entry name" value="TRANSCRIPTIONAL ACTIVATOR CUBITUS INTERRUPTUS"/>
    <property type="match status" value="1"/>
</dbReference>
<feature type="compositionally biased region" description="Basic and acidic residues" evidence="8">
    <location>
        <begin position="20"/>
        <end position="29"/>
    </location>
</feature>
<feature type="domain" description="C2H2-type" evidence="9">
    <location>
        <begin position="176"/>
        <end position="206"/>
    </location>
</feature>
<dbReference type="FunFam" id="3.30.160.60:FF:000031">
    <property type="entry name" value="GLI family zinc finger 3"/>
    <property type="match status" value="1"/>
</dbReference>
<dbReference type="EMBL" id="MVGC01000151">
    <property type="protein sequence ID" value="RJE22789.1"/>
    <property type="molecule type" value="Genomic_DNA"/>
</dbReference>
<dbReference type="InterPro" id="IPR013087">
    <property type="entry name" value="Znf_C2H2_type"/>
</dbReference>
<name>A0A3A2ZHT8_9EURO</name>
<feature type="region of interest" description="Disordered" evidence="8">
    <location>
        <begin position="358"/>
        <end position="407"/>
    </location>
</feature>
<accession>A0A3A2ZHT8</accession>
<feature type="compositionally biased region" description="Polar residues" evidence="8">
    <location>
        <begin position="30"/>
        <end position="39"/>
    </location>
</feature>
<dbReference type="SUPFAM" id="SSF57667">
    <property type="entry name" value="beta-beta-alpha zinc fingers"/>
    <property type="match status" value="2"/>
</dbReference>
<keyword evidence="2" id="KW-0479">Metal-binding</keyword>
<keyword evidence="4 7" id="KW-0863">Zinc-finger</keyword>
<dbReference type="InterPro" id="IPR043359">
    <property type="entry name" value="GLI-like"/>
</dbReference>
<dbReference type="GO" id="GO:0008270">
    <property type="term" value="F:zinc ion binding"/>
    <property type="evidence" value="ECO:0007669"/>
    <property type="project" value="UniProtKB-KW"/>
</dbReference>
<evidence type="ECO:0000256" key="7">
    <source>
        <dbReference type="PROSITE-ProRule" id="PRU00042"/>
    </source>
</evidence>
<comment type="subcellular location">
    <subcellularLocation>
        <location evidence="1">Nucleus</location>
    </subcellularLocation>
</comment>
<dbReference type="SMART" id="SM00355">
    <property type="entry name" value="ZnF_C2H2"/>
    <property type="match status" value="3"/>
</dbReference>
<dbReference type="Proteomes" id="UP000266188">
    <property type="component" value="Unassembled WGS sequence"/>
</dbReference>
<reference evidence="11" key="1">
    <citation type="submission" date="2017-02" db="EMBL/GenBank/DDBJ databases">
        <authorList>
            <person name="Tafer H."/>
            <person name="Lopandic K."/>
        </authorList>
    </citation>
    <scope>NUCLEOTIDE SEQUENCE [LARGE SCALE GENOMIC DNA]</scope>
    <source>
        <strain evidence="11">CBS 366.77</strain>
    </source>
</reference>
<evidence type="ECO:0000256" key="4">
    <source>
        <dbReference type="ARBA" id="ARBA00022771"/>
    </source>
</evidence>
<feature type="compositionally biased region" description="Polar residues" evidence="8">
    <location>
        <begin position="244"/>
        <end position="253"/>
    </location>
</feature>
<feature type="region of interest" description="Disordered" evidence="8">
    <location>
        <begin position="1"/>
        <end position="104"/>
    </location>
</feature>
<comment type="caution">
    <text evidence="10">The sequence shown here is derived from an EMBL/GenBank/DDBJ whole genome shotgun (WGS) entry which is preliminary data.</text>
</comment>
<dbReference type="OrthoDB" id="3214149at2759"/>
<dbReference type="Pfam" id="PF00096">
    <property type="entry name" value="zf-C2H2"/>
    <property type="match status" value="1"/>
</dbReference>
<dbReference type="InterPro" id="IPR036236">
    <property type="entry name" value="Znf_C2H2_sf"/>
</dbReference>